<evidence type="ECO:0000313" key="2">
    <source>
        <dbReference type="EMBL" id="PIO00705.1"/>
    </source>
</evidence>
<feature type="compositionally biased region" description="Polar residues" evidence="1">
    <location>
        <begin position="75"/>
        <end position="84"/>
    </location>
</feature>
<dbReference type="Proteomes" id="UP000228934">
    <property type="component" value="Unassembled WGS sequence"/>
</dbReference>
<keyword evidence="3" id="KW-1185">Reference proteome</keyword>
<feature type="region of interest" description="Disordered" evidence="1">
    <location>
        <begin position="1"/>
        <end position="34"/>
    </location>
</feature>
<evidence type="ECO:0000313" key="3">
    <source>
        <dbReference type="Proteomes" id="UP000228934"/>
    </source>
</evidence>
<organism evidence="2 3">
    <name type="scientific">Aquarana catesbeiana</name>
    <name type="common">American bullfrog</name>
    <name type="synonym">Rana catesbeiana</name>
    <dbReference type="NCBI Taxonomy" id="8400"/>
    <lineage>
        <taxon>Eukaryota</taxon>
        <taxon>Metazoa</taxon>
        <taxon>Chordata</taxon>
        <taxon>Craniata</taxon>
        <taxon>Vertebrata</taxon>
        <taxon>Euteleostomi</taxon>
        <taxon>Amphibia</taxon>
        <taxon>Batrachia</taxon>
        <taxon>Anura</taxon>
        <taxon>Neobatrachia</taxon>
        <taxon>Ranoidea</taxon>
        <taxon>Ranidae</taxon>
        <taxon>Aquarana</taxon>
    </lineage>
</organism>
<accession>A0A2G9PBK1</accession>
<proteinExistence type="predicted"/>
<reference evidence="3" key="1">
    <citation type="journal article" date="2017" name="Nat. Commun.">
        <title>The North American bullfrog draft genome provides insight into hormonal regulation of long noncoding RNA.</title>
        <authorList>
            <person name="Hammond S.A."/>
            <person name="Warren R.L."/>
            <person name="Vandervalk B.P."/>
            <person name="Kucuk E."/>
            <person name="Khan H."/>
            <person name="Gibb E.A."/>
            <person name="Pandoh P."/>
            <person name="Kirk H."/>
            <person name="Zhao Y."/>
            <person name="Jones M."/>
            <person name="Mungall A.J."/>
            <person name="Coope R."/>
            <person name="Pleasance S."/>
            <person name="Moore R.A."/>
            <person name="Holt R.A."/>
            <person name="Round J.M."/>
            <person name="Ohora S."/>
            <person name="Walle B.V."/>
            <person name="Veldhoen N."/>
            <person name="Helbing C.C."/>
            <person name="Birol I."/>
        </authorList>
    </citation>
    <scope>NUCLEOTIDE SEQUENCE [LARGE SCALE GENOMIC DNA]</scope>
</reference>
<feature type="non-terminal residue" evidence="2">
    <location>
        <position position="1"/>
    </location>
</feature>
<sequence>SGGMSIPPMKMVGSRLKTVQQSSGDKSSKHSKQRMEYMRIQGHQQVHVQLPGSAWSPPSAHLPGLPWSPPPTQLLVPSQKASFK</sequence>
<gene>
    <name evidence="2" type="ORF">AB205_0096710</name>
</gene>
<feature type="region of interest" description="Disordered" evidence="1">
    <location>
        <begin position="50"/>
        <end position="84"/>
    </location>
</feature>
<dbReference type="EMBL" id="KV922726">
    <property type="protein sequence ID" value="PIO00705.1"/>
    <property type="molecule type" value="Genomic_DNA"/>
</dbReference>
<dbReference type="AlphaFoldDB" id="A0A2G9PBK1"/>
<evidence type="ECO:0000256" key="1">
    <source>
        <dbReference type="SAM" id="MobiDB-lite"/>
    </source>
</evidence>
<dbReference type="OrthoDB" id="6022652at2759"/>
<protein>
    <submittedName>
        <fullName evidence="2">Uncharacterized protein</fullName>
    </submittedName>
</protein>
<name>A0A2G9PBK1_AQUCT</name>